<keyword evidence="3" id="KW-1185">Reference proteome</keyword>
<keyword evidence="1" id="KW-0732">Signal</keyword>
<protein>
    <submittedName>
        <fullName evidence="2">YHS domain-containing (Seleno)protein</fullName>
    </submittedName>
</protein>
<gene>
    <name evidence="2" type="ORF">ACFOWS_08710</name>
</gene>
<evidence type="ECO:0000313" key="3">
    <source>
        <dbReference type="Proteomes" id="UP001595841"/>
    </source>
</evidence>
<feature type="signal peptide" evidence="1">
    <location>
        <begin position="1"/>
        <end position="22"/>
    </location>
</feature>
<organism evidence="2 3">
    <name type="scientific">Flagellimonas marina</name>
    <dbReference type="NCBI Taxonomy" id="1775168"/>
    <lineage>
        <taxon>Bacteria</taxon>
        <taxon>Pseudomonadati</taxon>
        <taxon>Bacteroidota</taxon>
        <taxon>Flavobacteriia</taxon>
        <taxon>Flavobacteriales</taxon>
        <taxon>Flavobacteriaceae</taxon>
        <taxon>Flagellimonas</taxon>
    </lineage>
</organism>
<dbReference type="RefSeq" id="WP_379763576.1">
    <property type="nucleotide sequence ID" value="NZ_JBHSCL010000004.1"/>
</dbReference>
<evidence type="ECO:0000313" key="2">
    <source>
        <dbReference type="EMBL" id="MFC4220212.1"/>
    </source>
</evidence>
<evidence type="ECO:0000256" key="1">
    <source>
        <dbReference type="SAM" id="SignalP"/>
    </source>
</evidence>
<feature type="chain" id="PRO_5045888328" evidence="1">
    <location>
        <begin position="23"/>
        <end position="155"/>
    </location>
</feature>
<sequence length="155" mass="17146">MKTVKQVFALAVALLWGAFAQAQIDPVNTDGVALGGYDVVSYFSGKAKEGKKTFAAKHNEVTYYFASKANREAFTKAPNKYLPQFDGYCAWGVGAKAAKFPINPETFDIVDGKLYLFFDGEFNGEQLDTSVDWKARTAELEKAAHTNWPNIKDSK</sequence>
<accession>A0ABV8PMQ8</accession>
<dbReference type="Proteomes" id="UP001595841">
    <property type="component" value="Unassembled WGS sequence"/>
</dbReference>
<dbReference type="EMBL" id="JBHSCL010000004">
    <property type="protein sequence ID" value="MFC4220212.1"/>
    <property type="molecule type" value="Genomic_DNA"/>
</dbReference>
<dbReference type="NCBIfam" id="NF041384">
    <property type="entry name" value="YHS_seleno_dom"/>
    <property type="match status" value="1"/>
</dbReference>
<comment type="caution">
    <text evidence="2">The sequence shown here is derived from an EMBL/GenBank/DDBJ whole genome shotgun (WGS) entry which is preliminary data.</text>
</comment>
<name>A0ABV8PMQ8_9FLAO</name>
<reference evidence="3" key="1">
    <citation type="journal article" date="2019" name="Int. J. Syst. Evol. Microbiol.">
        <title>The Global Catalogue of Microorganisms (GCM) 10K type strain sequencing project: providing services to taxonomists for standard genome sequencing and annotation.</title>
        <authorList>
            <consortium name="The Broad Institute Genomics Platform"/>
            <consortium name="The Broad Institute Genome Sequencing Center for Infectious Disease"/>
            <person name="Wu L."/>
            <person name="Ma J."/>
        </authorList>
    </citation>
    <scope>NUCLEOTIDE SEQUENCE [LARGE SCALE GENOMIC DNA]</scope>
    <source>
        <strain evidence="3">CGMCC 1.15774</strain>
    </source>
</reference>
<proteinExistence type="predicted"/>